<accession>A0A4Z2IG00</accession>
<dbReference type="AlphaFoldDB" id="A0A4Z2IG00"/>
<dbReference type="EMBL" id="SRLO01000094">
    <property type="protein sequence ID" value="TNN76334.1"/>
    <property type="molecule type" value="Genomic_DNA"/>
</dbReference>
<dbReference type="Proteomes" id="UP000314294">
    <property type="component" value="Unassembled WGS sequence"/>
</dbReference>
<name>A0A4Z2IG00_9TELE</name>
<evidence type="ECO:0000256" key="1">
    <source>
        <dbReference type="SAM" id="MobiDB-lite"/>
    </source>
</evidence>
<protein>
    <submittedName>
        <fullName evidence="2">Uncharacterized protein</fullName>
    </submittedName>
</protein>
<proteinExistence type="predicted"/>
<comment type="caution">
    <text evidence="2">The sequence shown here is derived from an EMBL/GenBank/DDBJ whole genome shotgun (WGS) entry which is preliminary data.</text>
</comment>
<sequence>MEERTEGRGKSERAKKEKEDPSNTFFTSLIWYWQTADTSTSPLKHGDKAGELASWPGSVKTALRLLKDTWRSGREHSSRAFWKVVHFFCRVRSCKTTVVLFTAEMEQAEQTGCSVERKVVGVLQAYTGTQSLFGAEPPFKVADPSPIWKMHIACVLM</sequence>
<gene>
    <name evidence="2" type="ORF">EYF80_013413</name>
</gene>
<feature type="region of interest" description="Disordered" evidence="1">
    <location>
        <begin position="1"/>
        <end position="21"/>
    </location>
</feature>
<evidence type="ECO:0000313" key="2">
    <source>
        <dbReference type="EMBL" id="TNN76334.1"/>
    </source>
</evidence>
<organism evidence="2 3">
    <name type="scientific">Liparis tanakae</name>
    <name type="common">Tanaka's snailfish</name>
    <dbReference type="NCBI Taxonomy" id="230148"/>
    <lineage>
        <taxon>Eukaryota</taxon>
        <taxon>Metazoa</taxon>
        <taxon>Chordata</taxon>
        <taxon>Craniata</taxon>
        <taxon>Vertebrata</taxon>
        <taxon>Euteleostomi</taxon>
        <taxon>Actinopterygii</taxon>
        <taxon>Neopterygii</taxon>
        <taxon>Teleostei</taxon>
        <taxon>Neoteleostei</taxon>
        <taxon>Acanthomorphata</taxon>
        <taxon>Eupercaria</taxon>
        <taxon>Perciformes</taxon>
        <taxon>Cottioidei</taxon>
        <taxon>Cottales</taxon>
        <taxon>Liparidae</taxon>
        <taxon>Liparis</taxon>
    </lineage>
</organism>
<keyword evidence="3" id="KW-1185">Reference proteome</keyword>
<evidence type="ECO:0000313" key="3">
    <source>
        <dbReference type="Proteomes" id="UP000314294"/>
    </source>
</evidence>
<reference evidence="2 3" key="1">
    <citation type="submission" date="2019-03" db="EMBL/GenBank/DDBJ databases">
        <title>First draft genome of Liparis tanakae, snailfish: a comprehensive survey of snailfish specific genes.</title>
        <authorList>
            <person name="Kim W."/>
            <person name="Song I."/>
            <person name="Jeong J.-H."/>
            <person name="Kim D."/>
            <person name="Kim S."/>
            <person name="Ryu S."/>
            <person name="Song J.Y."/>
            <person name="Lee S.K."/>
        </authorList>
    </citation>
    <scope>NUCLEOTIDE SEQUENCE [LARGE SCALE GENOMIC DNA]</scope>
    <source>
        <tissue evidence="2">Muscle</tissue>
    </source>
</reference>